<accession>A9V3Q5</accession>
<dbReference type="PANTHER" id="PTHR15302:SF0">
    <property type="entry name" value="E3 UBIQUITIN-PROTEIN LIGASE RNF103"/>
    <property type="match status" value="1"/>
</dbReference>
<dbReference type="InterPro" id="IPR042494">
    <property type="entry name" value="RNF103"/>
</dbReference>
<dbReference type="GO" id="GO:0005783">
    <property type="term" value="C:endoplasmic reticulum"/>
    <property type="evidence" value="ECO:0000318"/>
    <property type="project" value="GO_Central"/>
</dbReference>
<dbReference type="SMART" id="SM00184">
    <property type="entry name" value="RING"/>
    <property type="match status" value="1"/>
</dbReference>
<dbReference type="InterPro" id="IPR001841">
    <property type="entry name" value="Znf_RING"/>
</dbReference>
<dbReference type="GeneID" id="5892599"/>
<dbReference type="GO" id="GO:0004842">
    <property type="term" value="F:ubiquitin-protein transferase activity"/>
    <property type="evidence" value="ECO:0000318"/>
    <property type="project" value="GO_Central"/>
</dbReference>
<evidence type="ECO:0000313" key="3">
    <source>
        <dbReference type="EMBL" id="EDQ87746.1"/>
    </source>
</evidence>
<keyword evidence="4" id="KW-1185">Reference proteome</keyword>
<dbReference type="RefSeq" id="XP_001747279.1">
    <property type="nucleotide sequence ID" value="XM_001747227.1"/>
</dbReference>
<dbReference type="KEGG" id="mbr:MONBRDRAFT_9571"/>
<evidence type="ECO:0000256" key="1">
    <source>
        <dbReference type="SAM" id="MobiDB-lite"/>
    </source>
</evidence>
<dbReference type="EMBL" id="CH991557">
    <property type="protein sequence ID" value="EDQ87746.1"/>
    <property type="molecule type" value="Genomic_DNA"/>
</dbReference>
<reference evidence="3 4" key="1">
    <citation type="journal article" date="2008" name="Nature">
        <title>The genome of the choanoflagellate Monosiga brevicollis and the origin of metazoans.</title>
        <authorList>
            <consortium name="JGI Sequencing"/>
            <person name="King N."/>
            <person name="Westbrook M.J."/>
            <person name="Young S.L."/>
            <person name="Kuo A."/>
            <person name="Abedin M."/>
            <person name="Chapman J."/>
            <person name="Fairclough S."/>
            <person name="Hellsten U."/>
            <person name="Isogai Y."/>
            <person name="Letunic I."/>
            <person name="Marr M."/>
            <person name="Pincus D."/>
            <person name="Putnam N."/>
            <person name="Rokas A."/>
            <person name="Wright K.J."/>
            <person name="Zuzow R."/>
            <person name="Dirks W."/>
            <person name="Good M."/>
            <person name="Goodstein D."/>
            <person name="Lemons D."/>
            <person name="Li W."/>
            <person name="Lyons J.B."/>
            <person name="Morris A."/>
            <person name="Nichols S."/>
            <person name="Richter D.J."/>
            <person name="Salamov A."/>
            <person name="Bork P."/>
            <person name="Lim W.A."/>
            <person name="Manning G."/>
            <person name="Miller W.T."/>
            <person name="McGinnis W."/>
            <person name="Shapiro H."/>
            <person name="Tjian R."/>
            <person name="Grigoriev I.V."/>
            <person name="Rokhsar D."/>
        </authorList>
    </citation>
    <scope>NUCLEOTIDE SEQUENCE [LARGE SCALE GENOMIC DNA]</scope>
    <source>
        <strain evidence="4">MX1 / ATCC 50154</strain>
    </source>
</reference>
<proteinExistence type="predicted"/>
<dbReference type="InParanoid" id="A9V3Q5"/>
<dbReference type="AlphaFoldDB" id="A9V3Q5"/>
<dbReference type="GO" id="GO:0036503">
    <property type="term" value="P:ERAD pathway"/>
    <property type="evidence" value="ECO:0000318"/>
    <property type="project" value="GO_Central"/>
</dbReference>
<dbReference type="CDD" id="cd16448">
    <property type="entry name" value="RING-H2"/>
    <property type="match status" value="1"/>
</dbReference>
<dbReference type="PANTHER" id="PTHR15302">
    <property type="entry name" value="E3 UBIQUITIN-PROTEIN LIGASE RNF103"/>
    <property type="match status" value="1"/>
</dbReference>
<dbReference type="Gene3D" id="3.30.40.10">
    <property type="entry name" value="Zinc/RING finger domain, C3HC4 (zinc finger)"/>
    <property type="match status" value="1"/>
</dbReference>
<sequence>MAQHGAGELGSVWASGWWHGWRMRLINTTEHVLSQLVAAMSLLRTDELETLMLDTYEGDVIHDWCSSLLLSASASHGTRVPVSITVLQYADRSVARRAACLLFACGLPFRYHNATFVFARHHHDAINHLSDLTARLALNPSVELQATLMQELWPDVSGSMQPFRYAQRWCFTIQHLARHICAALRNADMGLRLFIRYARAVADQCLSHSERGRILWDASLQAAANGASDMAEDILLLLVRRTQGLSMFAEAQFEGLQAIYELLVVLGAEAPTLVAASTQHRLAEWLCSLAGTLKINAEQQTIEPQHFTQCARMFALTFAEALFKFRAVMVQLGSSIEFGQHLAWLLVHEGGTPDTRKWIDFALREIAHAQIELDAFARNAEAPSLVRGLRQYMADWLARQPALAKDATFDAAYCLMYRLHEFRTEAHDRGFGSNVRATAAEFDRAEDPLDQREQVVRLNWLDSHGSPPVVCIASSGTPHKLEHAITLVERGAPWVTTLSFPGPICHRVQSEFLQEREPLVSQLALAAIRICRFSGSANLNQLLSAREAVISQLRSTFAAALQASDGYLEQLAASSTFDLEAIGVEPDGECSVCLSRFDGRDDDEIEAGTTIGNEKDNECDNDDNDEGPVASENSQVAEQEQEQEQESQPQPSDAPSNTTGTHRAAQLVARLPCSHAFHLECVTGFMRLNRTCCPFCNTPVKAEAPPLPPRPTTRHHAGPALILNWLNELWADNAERSGWPCADQIAFCYRALANLSYSMPAYAVPLLMYIGEMKPAEFERLVHDMRQAPVQVRYAVACCCGSFLDLLRLSMTTKVLFRCLELALATCNPPYPVPESVTTCLDSLVQKILSFPNEAGLPAQLQASVDAFKARQAGDGSS</sequence>
<dbReference type="InterPro" id="IPR013083">
    <property type="entry name" value="Znf_RING/FYVE/PHD"/>
</dbReference>
<feature type="compositionally biased region" description="Low complexity" evidence="1">
    <location>
        <begin position="646"/>
        <end position="656"/>
    </location>
</feature>
<organism evidence="3 4">
    <name type="scientific">Monosiga brevicollis</name>
    <name type="common">Choanoflagellate</name>
    <dbReference type="NCBI Taxonomy" id="81824"/>
    <lineage>
        <taxon>Eukaryota</taxon>
        <taxon>Choanoflagellata</taxon>
        <taxon>Craspedida</taxon>
        <taxon>Salpingoecidae</taxon>
        <taxon>Monosiga</taxon>
    </lineage>
</organism>
<protein>
    <recommendedName>
        <fullName evidence="2">RING-type domain-containing protein</fullName>
    </recommendedName>
</protein>
<evidence type="ECO:0000259" key="2">
    <source>
        <dbReference type="SMART" id="SM00184"/>
    </source>
</evidence>
<gene>
    <name evidence="3" type="ORF">MONBRDRAFT_9571</name>
</gene>
<dbReference type="GO" id="GO:0016567">
    <property type="term" value="P:protein ubiquitination"/>
    <property type="evidence" value="ECO:0000318"/>
    <property type="project" value="GO_Central"/>
</dbReference>
<evidence type="ECO:0000313" key="4">
    <source>
        <dbReference type="Proteomes" id="UP000001357"/>
    </source>
</evidence>
<feature type="region of interest" description="Disordered" evidence="1">
    <location>
        <begin position="603"/>
        <end position="661"/>
    </location>
</feature>
<name>A9V3Q5_MONBE</name>
<dbReference type="SUPFAM" id="SSF57850">
    <property type="entry name" value="RING/U-box"/>
    <property type="match status" value="1"/>
</dbReference>
<feature type="domain" description="RING-type" evidence="2">
    <location>
        <begin position="590"/>
        <end position="696"/>
    </location>
</feature>
<dbReference type="Proteomes" id="UP000001357">
    <property type="component" value="Unassembled WGS sequence"/>
</dbReference>